<evidence type="ECO:0000256" key="20">
    <source>
        <dbReference type="SAM" id="Phobius"/>
    </source>
</evidence>
<evidence type="ECO:0000313" key="24">
    <source>
        <dbReference type="Proteomes" id="UP000712281"/>
    </source>
</evidence>
<evidence type="ECO:0000256" key="5">
    <source>
        <dbReference type="ARBA" id="ARBA00022614"/>
    </source>
</evidence>
<evidence type="ECO:0000256" key="1">
    <source>
        <dbReference type="ARBA" id="ARBA00004479"/>
    </source>
</evidence>
<evidence type="ECO:0000256" key="13">
    <source>
        <dbReference type="ARBA" id="ARBA00022989"/>
    </source>
</evidence>
<evidence type="ECO:0000256" key="9">
    <source>
        <dbReference type="ARBA" id="ARBA00022737"/>
    </source>
</evidence>
<evidence type="ECO:0000256" key="4">
    <source>
        <dbReference type="ARBA" id="ARBA00022553"/>
    </source>
</evidence>
<dbReference type="CDD" id="cd14066">
    <property type="entry name" value="STKc_IRAK"/>
    <property type="match status" value="1"/>
</dbReference>
<keyword evidence="12 19" id="KW-0067">ATP-binding</keyword>
<dbReference type="InterPro" id="IPR000719">
    <property type="entry name" value="Prot_kinase_dom"/>
</dbReference>
<evidence type="ECO:0000256" key="19">
    <source>
        <dbReference type="PROSITE-ProRule" id="PRU10141"/>
    </source>
</evidence>
<dbReference type="FunFam" id="2.60.120.430:FF:000004">
    <property type="entry name" value="Putative leucine-rich repeat receptor-like serine/threonine-protein kinase"/>
    <property type="match status" value="1"/>
</dbReference>
<dbReference type="GO" id="GO:0004674">
    <property type="term" value="F:protein serine/threonine kinase activity"/>
    <property type="evidence" value="ECO:0007669"/>
    <property type="project" value="UniProtKB-KW"/>
</dbReference>
<evidence type="ECO:0000256" key="16">
    <source>
        <dbReference type="ARBA" id="ARBA00023180"/>
    </source>
</evidence>
<keyword evidence="11" id="KW-0418">Kinase</keyword>
<evidence type="ECO:0000259" key="22">
    <source>
        <dbReference type="PROSITE" id="PS50011"/>
    </source>
</evidence>
<dbReference type="AlphaFoldDB" id="A0A8S9H0X6"/>
<dbReference type="FunFam" id="3.80.10.10:FF:000383">
    <property type="entry name" value="Leucine-rich repeat receptor protein kinase EMS1"/>
    <property type="match status" value="1"/>
</dbReference>
<comment type="catalytic activity">
    <reaction evidence="18">
        <text>L-seryl-[protein] + ATP = O-phospho-L-seryl-[protein] + ADP + H(+)</text>
        <dbReference type="Rhea" id="RHEA:17989"/>
        <dbReference type="Rhea" id="RHEA-COMP:9863"/>
        <dbReference type="Rhea" id="RHEA-COMP:11604"/>
        <dbReference type="ChEBI" id="CHEBI:15378"/>
        <dbReference type="ChEBI" id="CHEBI:29999"/>
        <dbReference type="ChEBI" id="CHEBI:30616"/>
        <dbReference type="ChEBI" id="CHEBI:83421"/>
        <dbReference type="ChEBI" id="CHEBI:456216"/>
        <dbReference type="EC" id="2.7.11.1"/>
    </reaction>
</comment>
<evidence type="ECO:0000256" key="17">
    <source>
        <dbReference type="ARBA" id="ARBA00047899"/>
    </source>
</evidence>
<keyword evidence="13 20" id="KW-1133">Transmembrane helix</keyword>
<dbReference type="Gene3D" id="1.10.510.10">
    <property type="entry name" value="Transferase(Phosphotransferase) domain 1"/>
    <property type="match status" value="1"/>
</dbReference>
<evidence type="ECO:0000256" key="10">
    <source>
        <dbReference type="ARBA" id="ARBA00022741"/>
    </source>
</evidence>
<dbReference type="Proteomes" id="UP000712281">
    <property type="component" value="Unassembled WGS sequence"/>
</dbReference>
<dbReference type="Gene3D" id="3.30.200.20">
    <property type="entry name" value="Phosphorylase Kinase, domain 1"/>
    <property type="match status" value="1"/>
</dbReference>
<accession>A0A8S9H0X6</accession>
<dbReference type="GO" id="GO:0016020">
    <property type="term" value="C:membrane"/>
    <property type="evidence" value="ECO:0007669"/>
    <property type="project" value="UniProtKB-SubCell"/>
</dbReference>
<dbReference type="InterPro" id="IPR001611">
    <property type="entry name" value="Leu-rich_rpt"/>
</dbReference>
<feature type="signal peptide" evidence="21">
    <location>
        <begin position="1"/>
        <end position="22"/>
    </location>
</feature>
<dbReference type="InterPro" id="IPR021720">
    <property type="entry name" value="Malectin_dom"/>
</dbReference>
<keyword evidence="3" id="KW-0723">Serine/threonine-protein kinase</keyword>
<feature type="binding site" evidence="19">
    <location>
        <position position="875"/>
    </location>
    <ligand>
        <name>ATP</name>
        <dbReference type="ChEBI" id="CHEBI:30616"/>
    </ligand>
</feature>
<reference evidence="23" key="1">
    <citation type="submission" date="2019-12" db="EMBL/GenBank/DDBJ databases">
        <title>Genome sequencing and annotation of Brassica cretica.</title>
        <authorList>
            <person name="Studholme D.J."/>
            <person name="Sarris P.F."/>
        </authorList>
    </citation>
    <scope>NUCLEOTIDE SEQUENCE</scope>
    <source>
        <strain evidence="23">PFS-001/15</strain>
        <tissue evidence="23">Leaf</tissue>
    </source>
</reference>
<evidence type="ECO:0000256" key="11">
    <source>
        <dbReference type="ARBA" id="ARBA00022777"/>
    </source>
</evidence>
<keyword evidence="4" id="KW-0597">Phosphoprotein</keyword>
<keyword evidence="9" id="KW-0677">Repeat</keyword>
<dbReference type="InterPro" id="IPR017441">
    <property type="entry name" value="Protein_kinase_ATP_BS"/>
</dbReference>
<evidence type="ECO:0000256" key="18">
    <source>
        <dbReference type="ARBA" id="ARBA00048679"/>
    </source>
</evidence>
<proteinExistence type="predicted"/>
<feature type="transmembrane region" description="Helical" evidence="20">
    <location>
        <begin position="788"/>
        <end position="810"/>
    </location>
</feature>
<dbReference type="EC" id="2.7.11.1" evidence="2"/>
<keyword evidence="16" id="KW-0325">Glycoprotein</keyword>
<dbReference type="Pfam" id="PF00560">
    <property type="entry name" value="LRR_1"/>
    <property type="match status" value="2"/>
</dbReference>
<dbReference type="SUPFAM" id="SSF52058">
    <property type="entry name" value="L domain-like"/>
    <property type="match status" value="1"/>
</dbReference>
<keyword evidence="10 19" id="KW-0547">Nucleotide-binding</keyword>
<protein>
    <recommendedName>
        <fullName evidence="2">non-specific serine/threonine protein kinase</fullName>
        <ecNumber evidence="2">2.7.11.1</ecNumber>
    </recommendedName>
</protein>
<dbReference type="InterPro" id="IPR008271">
    <property type="entry name" value="Ser/Thr_kinase_AS"/>
</dbReference>
<dbReference type="PROSITE" id="PS00108">
    <property type="entry name" value="PROTEIN_KINASE_ST"/>
    <property type="match status" value="1"/>
</dbReference>
<dbReference type="FunFam" id="1.10.510.10:FF:000044">
    <property type="entry name" value="Putative LRR receptor-like serine/threonine-protein kinase"/>
    <property type="match status" value="1"/>
</dbReference>
<sequence length="1193" mass="131493">MDMSIVFSSFILLSTISTSFLAAQITPVTSPALLHPDELKALEEIASTLGITKLNLGNGDPCDLKRLKIDVAQDPTSENIIVCDCSRNNTCHITDLTLKTLGLPGKVPPELVKLQYLRSIDLCRNYLSGSIPMEWASMPELISISVCANNLSGPLPTGLQNFKKLEFLGVEANQFSGPIPAELGNLISLTELHLGSNQFTSTLPTTLSKLVNLKEFRISDNKFNGIIPRFIGDWSRLEKIHLFASGLKGPIPDALARLENLVDLRISDMTGINSFPNISSKSMNTLILRNLSLSGQIPSFVWSMPVLKTLFMHRVTECTVIDSPGLMGSVMEIVQLYAYCDVSFNKLSGEVDLQGKVPKYTYLNDNMLSGYVGSGAFLNNESYIGSVSNTSDDGDNRSIVDQRSLHINCGGDEVVITNSSHKITYQADNNETKAATNQHFENWGVSSTGYLPNDIYIITPTFALPENSPAFYKSARQSAQSLVYYAFCLENGAYNEKHSSCMLKCNQLIDISTCDLSFNKLSGEVQSLEKAPQHTYLNENMLSGNIGSGAFLNNESYIDLSYNNVSYPSGCPDKRTGLLPCAGPIKCSYQRSLHINCGGDNVVITNSSHKITYQADNSETKAATNQHHENWGVSSTGYLAKDKYFITPTFTLSEDFPSFYKSARQSAQSLVYYAFCMESGAYNVKLHFMEIQFSDEEPYSLLGRRIFDIYVQGELFWRDFNIKEEANGTRKPIVKEANVNVTNHLLEIRLYWAGKGTTQIPARGNYGPIISAISLCHSTVKTKHHTSYPLVFGITGALLAITLLALGLYAQKRCRGDRNTRKRDLRAQGLQTVCFTWRQLQAATNNFDEANKLGEGGFGSVFKGELSDGTIIAVKQLSSKSCQGNREFVNEIGMISGLNHSNLVKLYGCCVEKNELLLVYEYMENNSLALALSGKSSLKLDWATRQKICVGIARGIDFLHQGSMIRMVHRDIKTTNVLLDADLNAKISDFGLARLHEAEHTHISTRIAGTIGYMAPEYALYGQLTEKADVFSFGVVAMEIVSGKSNMKQTESSDHIWLINWALTLQQTGDIMDIIDPVLEGEFNRKEAEMMIKVALVCTNSSPLSRPTMSEAVQMLEGETEITQVLSDPGLYGNDWNISKLRGTDTHGSSSTSGLTDQTATTMKSSVSGANLYPLYPESMILNSTVDFSSPSL</sequence>
<evidence type="ECO:0000256" key="21">
    <source>
        <dbReference type="SAM" id="SignalP"/>
    </source>
</evidence>
<keyword evidence="8 21" id="KW-0732">Signal</keyword>
<dbReference type="PROSITE" id="PS50011">
    <property type="entry name" value="PROTEIN_KINASE_DOM"/>
    <property type="match status" value="1"/>
</dbReference>
<dbReference type="GO" id="GO:0005524">
    <property type="term" value="F:ATP binding"/>
    <property type="evidence" value="ECO:0007669"/>
    <property type="project" value="UniProtKB-UniRule"/>
</dbReference>
<keyword evidence="15" id="KW-0675">Receptor</keyword>
<dbReference type="InterPro" id="IPR051824">
    <property type="entry name" value="LRR_Rcpt-Like_S/T_Kinase"/>
</dbReference>
<dbReference type="Gene3D" id="2.60.120.430">
    <property type="entry name" value="Galactose-binding lectin"/>
    <property type="match status" value="2"/>
</dbReference>
<feature type="chain" id="PRO_5035865030" description="non-specific serine/threonine protein kinase" evidence="21">
    <location>
        <begin position="23"/>
        <end position="1193"/>
    </location>
</feature>
<dbReference type="InterPro" id="IPR032675">
    <property type="entry name" value="LRR_dom_sf"/>
</dbReference>
<dbReference type="EMBL" id="QGKW02001988">
    <property type="protein sequence ID" value="KAF2549907.1"/>
    <property type="molecule type" value="Genomic_DNA"/>
</dbReference>
<dbReference type="InterPro" id="IPR001245">
    <property type="entry name" value="Ser-Thr/Tyr_kinase_cat_dom"/>
</dbReference>
<evidence type="ECO:0000256" key="2">
    <source>
        <dbReference type="ARBA" id="ARBA00012513"/>
    </source>
</evidence>
<comment type="catalytic activity">
    <reaction evidence="17">
        <text>L-threonyl-[protein] + ATP = O-phospho-L-threonyl-[protein] + ADP + H(+)</text>
        <dbReference type="Rhea" id="RHEA:46608"/>
        <dbReference type="Rhea" id="RHEA-COMP:11060"/>
        <dbReference type="Rhea" id="RHEA-COMP:11605"/>
        <dbReference type="ChEBI" id="CHEBI:15378"/>
        <dbReference type="ChEBI" id="CHEBI:30013"/>
        <dbReference type="ChEBI" id="CHEBI:30616"/>
        <dbReference type="ChEBI" id="CHEBI:61977"/>
        <dbReference type="ChEBI" id="CHEBI:456216"/>
        <dbReference type="EC" id="2.7.11.1"/>
    </reaction>
</comment>
<keyword evidence="14 20" id="KW-0472">Membrane</keyword>
<keyword evidence="7 20" id="KW-0812">Transmembrane</keyword>
<evidence type="ECO:0000256" key="14">
    <source>
        <dbReference type="ARBA" id="ARBA00023136"/>
    </source>
</evidence>
<evidence type="ECO:0000256" key="6">
    <source>
        <dbReference type="ARBA" id="ARBA00022679"/>
    </source>
</evidence>
<dbReference type="SMART" id="SM00220">
    <property type="entry name" value="S_TKc"/>
    <property type="match status" value="1"/>
</dbReference>
<organism evidence="23 24">
    <name type="scientific">Brassica cretica</name>
    <name type="common">Mustard</name>
    <dbReference type="NCBI Taxonomy" id="69181"/>
    <lineage>
        <taxon>Eukaryota</taxon>
        <taxon>Viridiplantae</taxon>
        <taxon>Streptophyta</taxon>
        <taxon>Embryophyta</taxon>
        <taxon>Tracheophyta</taxon>
        <taxon>Spermatophyta</taxon>
        <taxon>Magnoliopsida</taxon>
        <taxon>eudicotyledons</taxon>
        <taxon>Gunneridae</taxon>
        <taxon>Pentapetalae</taxon>
        <taxon>rosids</taxon>
        <taxon>malvids</taxon>
        <taxon>Brassicales</taxon>
        <taxon>Brassicaceae</taxon>
        <taxon>Brassiceae</taxon>
        <taxon>Brassica</taxon>
    </lineage>
</organism>
<dbReference type="PANTHER" id="PTHR48006:SF66">
    <property type="entry name" value="PROTEIN KINASE DOMAIN-CONTAINING PROTEIN"/>
    <property type="match status" value="1"/>
</dbReference>
<name>A0A8S9H0X6_BRACR</name>
<dbReference type="SUPFAM" id="SSF56112">
    <property type="entry name" value="Protein kinase-like (PK-like)"/>
    <property type="match status" value="1"/>
</dbReference>
<evidence type="ECO:0000256" key="12">
    <source>
        <dbReference type="ARBA" id="ARBA00022840"/>
    </source>
</evidence>
<evidence type="ECO:0000256" key="7">
    <source>
        <dbReference type="ARBA" id="ARBA00022692"/>
    </source>
</evidence>
<comment type="caution">
    <text evidence="23">The sequence shown here is derived from an EMBL/GenBank/DDBJ whole genome shotgun (WGS) entry which is preliminary data.</text>
</comment>
<dbReference type="FunFam" id="3.30.200.20:FF:000217">
    <property type="entry name" value="probable LRR receptor-like serine/threonine-protein kinase At1g53430"/>
    <property type="match status" value="1"/>
</dbReference>
<feature type="domain" description="Protein kinase" evidence="22">
    <location>
        <begin position="847"/>
        <end position="1122"/>
    </location>
</feature>
<keyword evidence="6" id="KW-0808">Transferase</keyword>
<evidence type="ECO:0000256" key="8">
    <source>
        <dbReference type="ARBA" id="ARBA00022729"/>
    </source>
</evidence>
<keyword evidence="5" id="KW-0433">Leucine-rich repeat</keyword>
<evidence type="ECO:0000256" key="15">
    <source>
        <dbReference type="ARBA" id="ARBA00023170"/>
    </source>
</evidence>
<dbReference type="Gene3D" id="3.80.10.10">
    <property type="entry name" value="Ribonuclease Inhibitor"/>
    <property type="match status" value="1"/>
</dbReference>
<gene>
    <name evidence="23" type="ORF">F2Q68_00034958</name>
</gene>
<dbReference type="Pfam" id="PF11721">
    <property type="entry name" value="Malectin"/>
    <property type="match status" value="2"/>
</dbReference>
<dbReference type="PANTHER" id="PTHR48006">
    <property type="entry name" value="LEUCINE-RICH REPEAT-CONTAINING PROTEIN DDB_G0281931-RELATED"/>
    <property type="match status" value="1"/>
</dbReference>
<evidence type="ECO:0000256" key="3">
    <source>
        <dbReference type="ARBA" id="ARBA00022527"/>
    </source>
</evidence>
<comment type="subcellular location">
    <subcellularLocation>
        <location evidence="1">Membrane</location>
        <topology evidence="1">Single-pass type I membrane protein</topology>
    </subcellularLocation>
</comment>
<dbReference type="InterPro" id="IPR011009">
    <property type="entry name" value="Kinase-like_dom_sf"/>
</dbReference>
<evidence type="ECO:0000313" key="23">
    <source>
        <dbReference type="EMBL" id="KAF2549907.1"/>
    </source>
</evidence>
<dbReference type="PROSITE" id="PS00107">
    <property type="entry name" value="PROTEIN_KINASE_ATP"/>
    <property type="match status" value="1"/>
</dbReference>
<dbReference type="Pfam" id="PF07714">
    <property type="entry name" value="PK_Tyr_Ser-Thr"/>
    <property type="match status" value="1"/>
</dbReference>